<dbReference type="EMBL" id="UXEP01000058">
    <property type="protein sequence ID" value="VDC43743.1"/>
    <property type="molecule type" value="Genomic_DNA"/>
</dbReference>
<sequence length="34" mass="3893">MTESELKKADETKFVSGQIVQLSSLNEESDWISY</sequence>
<accession>A0A3P5Y9I9</accession>
<dbReference type="Proteomes" id="UP000280759">
    <property type="component" value="Unassembled WGS sequence"/>
</dbReference>
<reference evidence="1 2" key="1">
    <citation type="submission" date="2018-10" db="EMBL/GenBank/DDBJ databases">
        <authorList>
            <consortium name="Molecular Microbiology and Infection Unit (UMMI)"/>
            <person name="Machado M."/>
        </authorList>
    </citation>
    <scope>NUCLEOTIDE SEQUENCE [LARGE SCALE GENOMIC DNA]</scope>
    <source>
        <strain evidence="1">FMV2238.02</strain>
    </source>
</reference>
<proteinExistence type="predicted"/>
<keyword evidence="2" id="KW-1185">Reference proteome</keyword>
<name>A0A3P5Y9I9_STRCB</name>
<evidence type="ECO:0000313" key="2">
    <source>
        <dbReference type="Proteomes" id="UP000280759"/>
    </source>
</evidence>
<evidence type="ECO:0000313" key="1">
    <source>
        <dbReference type="EMBL" id="VDC43743.1"/>
    </source>
</evidence>
<dbReference type="AlphaFoldDB" id="A0A3P5Y9I9"/>
<protein>
    <submittedName>
        <fullName evidence="1">Uncharacterized protein</fullName>
    </submittedName>
</protein>
<gene>
    <name evidence="1" type="ORF">FMV2238Y02_22510</name>
</gene>
<organism evidence="1 2">
    <name type="scientific">Streptococcus canis</name>
    <dbReference type="NCBI Taxonomy" id="1329"/>
    <lineage>
        <taxon>Bacteria</taxon>
        <taxon>Bacillati</taxon>
        <taxon>Bacillota</taxon>
        <taxon>Bacilli</taxon>
        <taxon>Lactobacillales</taxon>
        <taxon>Streptococcaceae</taxon>
        <taxon>Streptococcus</taxon>
    </lineage>
</organism>